<dbReference type="PANTHER" id="PTHR43900">
    <property type="entry name" value="GLUTATHIONE S-TRANSFERASE RHO"/>
    <property type="match status" value="1"/>
</dbReference>
<keyword evidence="9" id="KW-1185">Reference proteome</keyword>
<dbReference type="InterPro" id="IPR010987">
    <property type="entry name" value="Glutathione-S-Trfase_C-like"/>
</dbReference>
<evidence type="ECO:0000259" key="7">
    <source>
        <dbReference type="PROSITE" id="PS50405"/>
    </source>
</evidence>
<dbReference type="CDD" id="cd03187">
    <property type="entry name" value="GST_C_Phi"/>
    <property type="match status" value="1"/>
</dbReference>
<evidence type="ECO:0000256" key="5">
    <source>
        <dbReference type="ARBA" id="ARBA00081070"/>
    </source>
</evidence>
<dbReference type="PANTHER" id="PTHR43900:SF47">
    <property type="entry name" value="GLUTATHIONE S-TRANSFERASE F6-RELATED"/>
    <property type="match status" value="1"/>
</dbReference>
<protein>
    <recommendedName>
        <fullName evidence="2">glutathione transferase</fullName>
        <ecNumber evidence="2">2.5.1.18</ecNumber>
    </recommendedName>
    <alternativeName>
        <fullName evidence="5">GST class-phi</fullName>
    </alternativeName>
</protein>
<evidence type="ECO:0000256" key="1">
    <source>
        <dbReference type="ARBA" id="ARBA00010128"/>
    </source>
</evidence>
<dbReference type="CDD" id="cd03053">
    <property type="entry name" value="GST_N_Phi"/>
    <property type="match status" value="1"/>
</dbReference>
<dbReference type="GO" id="GO:0009407">
    <property type="term" value="P:toxin catabolic process"/>
    <property type="evidence" value="ECO:0007669"/>
    <property type="project" value="UniProtKB-ARBA"/>
</dbReference>
<dbReference type="Pfam" id="PF00043">
    <property type="entry name" value="GST_C"/>
    <property type="match status" value="1"/>
</dbReference>
<dbReference type="SUPFAM" id="SSF52833">
    <property type="entry name" value="Thioredoxin-like"/>
    <property type="match status" value="1"/>
</dbReference>
<dbReference type="FunFam" id="1.20.1050.10:FF:000004">
    <property type="entry name" value="Glutathione S-transferase F2"/>
    <property type="match status" value="1"/>
</dbReference>
<comment type="catalytic activity">
    <reaction evidence="4">
        <text>RX + glutathione = an S-substituted glutathione + a halide anion + H(+)</text>
        <dbReference type="Rhea" id="RHEA:16437"/>
        <dbReference type="ChEBI" id="CHEBI:15378"/>
        <dbReference type="ChEBI" id="CHEBI:16042"/>
        <dbReference type="ChEBI" id="CHEBI:17792"/>
        <dbReference type="ChEBI" id="CHEBI:57925"/>
        <dbReference type="ChEBI" id="CHEBI:90779"/>
        <dbReference type="EC" id="2.5.1.18"/>
    </reaction>
</comment>
<reference evidence="8 9" key="1">
    <citation type="submission" date="2019-12" db="EMBL/GenBank/DDBJ databases">
        <authorList>
            <person name="Alioto T."/>
            <person name="Alioto T."/>
            <person name="Gomez Garrido J."/>
        </authorList>
    </citation>
    <scope>NUCLEOTIDE SEQUENCE [LARGE SCALE GENOMIC DNA]</scope>
</reference>
<dbReference type="InterPro" id="IPR036282">
    <property type="entry name" value="Glutathione-S-Trfase_C_sf"/>
</dbReference>
<dbReference type="EC" id="2.5.1.18" evidence="2"/>
<dbReference type="FunFam" id="3.40.30.10:FF:000016">
    <property type="entry name" value="Glutathione S-transferase F2"/>
    <property type="match status" value="1"/>
</dbReference>
<accession>A0A8S0QJ88</accession>
<dbReference type="Proteomes" id="UP000594638">
    <property type="component" value="Unassembled WGS sequence"/>
</dbReference>
<dbReference type="PROSITE" id="PS50405">
    <property type="entry name" value="GST_CTER"/>
    <property type="match status" value="1"/>
</dbReference>
<comment type="similarity">
    <text evidence="1">Belongs to the GST superfamily. Phi family.</text>
</comment>
<sequence>MAIKVHGHPISGSTQRVLATLAEKGLDYEFVFVDLATGQHKTEPFVSLNPFAQVPFFEDGDLKLFESRAITQYLAHKYADKGTPLITHDSNKMAIISVWTQVEAQRCEPQASKLCYELVIKPMLSLPTDEAIVAHQEEKLSEVLDVYEARLAQSKYLGGDFFTLADLHHLPIVNYMMGTKIKALFDERPHVNTWCADILARPAWQKVVAMMKHR</sequence>
<feature type="domain" description="GST C-terminal" evidence="7">
    <location>
        <begin position="89"/>
        <end position="214"/>
    </location>
</feature>
<evidence type="ECO:0000256" key="2">
    <source>
        <dbReference type="ARBA" id="ARBA00012452"/>
    </source>
</evidence>
<evidence type="ECO:0000256" key="4">
    <source>
        <dbReference type="ARBA" id="ARBA00047960"/>
    </source>
</evidence>
<dbReference type="InterPro" id="IPR036249">
    <property type="entry name" value="Thioredoxin-like_sf"/>
</dbReference>
<dbReference type="InterPro" id="IPR004045">
    <property type="entry name" value="Glutathione_S-Trfase_N"/>
</dbReference>
<gene>
    <name evidence="8" type="ORF">OLEA9_A048732</name>
</gene>
<organism evidence="8 9">
    <name type="scientific">Olea europaea subsp. europaea</name>
    <dbReference type="NCBI Taxonomy" id="158383"/>
    <lineage>
        <taxon>Eukaryota</taxon>
        <taxon>Viridiplantae</taxon>
        <taxon>Streptophyta</taxon>
        <taxon>Embryophyta</taxon>
        <taxon>Tracheophyta</taxon>
        <taxon>Spermatophyta</taxon>
        <taxon>Magnoliopsida</taxon>
        <taxon>eudicotyledons</taxon>
        <taxon>Gunneridae</taxon>
        <taxon>Pentapetalae</taxon>
        <taxon>asterids</taxon>
        <taxon>lamiids</taxon>
        <taxon>Lamiales</taxon>
        <taxon>Oleaceae</taxon>
        <taxon>Oleeae</taxon>
        <taxon>Olea</taxon>
    </lineage>
</organism>
<dbReference type="InterPro" id="IPR034347">
    <property type="entry name" value="GST_Phi_C"/>
</dbReference>
<dbReference type="Pfam" id="PF02798">
    <property type="entry name" value="GST_N"/>
    <property type="match status" value="1"/>
</dbReference>
<comment type="caution">
    <text evidence="8">The sequence shown here is derived from an EMBL/GenBank/DDBJ whole genome shotgun (WGS) entry which is preliminary data.</text>
</comment>
<evidence type="ECO:0000313" key="8">
    <source>
        <dbReference type="EMBL" id="CAA2969234.1"/>
    </source>
</evidence>
<feature type="domain" description="GST N-terminal" evidence="6">
    <location>
        <begin position="1"/>
        <end position="82"/>
    </location>
</feature>
<dbReference type="GO" id="GO:0005737">
    <property type="term" value="C:cytoplasm"/>
    <property type="evidence" value="ECO:0007669"/>
    <property type="project" value="TreeGrafter"/>
</dbReference>
<dbReference type="SFLD" id="SFLDS00019">
    <property type="entry name" value="Glutathione_Transferase_(cytos"/>
    <property type="match status" value="1"/>
</dbReference>
<dbReference type="Gramene" id="OE9A048732T1">
    <property type="protein sequence ID" value="OE9A048732C1"/>
    <property type="gene ID" value="OE9A048732"/>
</dbReference>
<dbReference type="InterPro" id="IPR004046">
    <property type="entry name" value="GST_C"/>
</dbReference>
<dbReference type="Gene3D" id="3.40.30.10">
    <property type="entry name" value="Glutaredoxin"/>
    <property type="match status" value="1"/>
</dbReference>
<dbReference type="InterPro" id="IPR040079">
    <property type="entry name" value="Glutathione_S-Trfase"/>
</dbReference>
<dbReference type="GO" id="GO:0043295">
    <property type="term" value="F:glutathione binding"/>
    <property type="evidence" value="ECO:0007669"/>
    <property type="project" value="TreeGrafter"/>
</dbReference>
<evidence type="ECO:0000259" key="6">
    <source>
        <dbReference type="PROSITE" id="PS50404"/>
    </source>
</evidence>
<dbReference type="Gene3D" id="1.20.1050.10">
    <property type="match status" value="1"/>
</dbReference>
<dbReference type="GO" id="GO:0006749">
    <property type="term" value="P:glutathione metabolic process"/>
    <property type="evidence" value="ECO:0007669"/>
    <property type="project" value="TreeGrafter"/>
</dbReference>
<evidence type="ECO:0000313" key="9">
    <source>
        <dbReference type="Proteomes" id="UP000594638"/>
    </source>
</evidence>
<dbReference type="SFLD" id="SFLDG01154">
    <property type="entry name" value="Main.5:_Phi-like"/>
    <property type="match status" value="1"/>
</dbReference>
<dbReference type="OrthoDB" id="422574at2759"/>
<keyword evidence="3" id="KW-0808">Transferase</keyword>
<dbReference type="EMBL" id="CACTIH010001934">
    <property type="protein sequence ID" value="CAA2969234.1"/>
    <property type="molecule type" value="Genomic_DNA"/>
</dbReference>
<name>A0A8S0QJ88_OLEEU</name>
<dbReference type="SFLD" id="SFLDG00358">
    <property type="entry name" value="Main_(cytGST)"/>
    <property type="match status" value="1"/>
</dbReference>
<dbReference type="SUPFAM" id="SSF47616">
    <property type="entry name" value="GST C-terminal domain-like"/>
    <property type="match status" value="1"/>
</dbReference>
<dbReference type="AlphaFoldDB" id="A0A8S0QJ88"/>
<proteinExistence type="inferred from homology"/>
<dbReference type="PROSITE" id="PS50404">
    <property type="entry name" value="GST_NTER"/>
    <property type="match status" value="1"/>
</dbReference>
<dbReference type="GO" id="GO:0004364">
    <property type="term" value="F:glutathione transferase activity"/>
    <property type="evidence" value="ECO:0007669"/>
    <property type="project" value="UniProtKB-EC"/>
</dbReference>
<evidence type="ECO:0000256" key="3">
    <source>
        <dbReference type="ARBA" id="ARBA00022679"/>
    </source>
</evidence>